<dbReference type="Proteomes" id="UP001370490">
    <property type="component" value="Unassembled WGS sequence"/>
</dbReference>
<organism evidence="2 3">
    <name type="scientific">Dillenia turbinata</name>
    <dbReference type="NCBI Taxonomy" id="194707"/>
    <lineage>
        <taxon>Eukaryota</taxon>
        <taxon>Viridiplantae</taxon>
        <taxon>Streptophyta</taxon>
        <taxon>Embryophyta</taxon>
        <taxon>Tracheophyta</taxon>
        <taxon>Spermatophyta</taxon>
        <taxon>Magnoliopsida</taxon>
        <taxon>eudicotyledons</taxon>
        <taxon>Gunneridae</taxon>
        <taxon>Pentapetalae</taxon>
        <taxon>Dilleniales</taxon>
        <taxon>Dilleniaceae</taxon>
        <taxon>Dillenia</taxon>
    </lineage>
</organism>
<feature type="region of interest" description="Disordered" evidence="1">
    <location>
        <begin position="1"/>
        <end position="121"/>
    </location>
</feature>
<sequence>MEPEYGRGSSGEYSQPITEATSIRLESSPSVSSSSSDSSIIDLFRVTAPSSAPGDNAKVVKEHNDDAQLPQKNVRDASQPLVDYDNFALEDHADISRNSSSKLEENDEGSVDGTSPSIASDMRDESFQFNSLMQSPPLQVMGRSEYDPDRIPSSVFDASKESNQAEWSVASNESLFSIHVGNNSFSRDHVFWKSGELFQSGDFIMYDPSPIPSKSSGPPVPVVEEINRMGVNVGYNSATTVPSQTVTVAKEEDSTPPLPHPQAPPVSTNISSLSHQSDGSGNSIQSFAFPILIEREISKSVKEESEVEVQPPRSISYSRSFSFHSSWFSQLSCCWPCSCSCRFSGCYSCRSCCSCRSCS</sequence>
<evidence type="ECO:0000313" key="2">
    <source>
        <dbReference type="EMBL" id="KAK6921904.1"/>
    </source>
</evidence>
<dbReference type="PANTHER" id="PTHR33673:SF3">
    <property type="entry name" value="SUPPRESSOR SRP40-LIKE PROTEIN"/>
    <property type="match status" value="1"/>
</dbReference>
<feature type="compositionally biased region" description="Polar residues" evidence="1">
    <location>
        <begin position="265"/>
        <end position="281"/>
    </location>
</feature>
<protein>
    <submittedName>
        <fullName evidence="2">Uncharacterized protein</fullName>
    </submittedName>
</protein>
<proteinExistence type="predicted"/>
<dbReference type="PANTHER" id="PTHR33673">
    <property type="entry name" value="SUPPRESSOR SRP40-LIKE PROTEIN"/>
    <property type="match status" value="1"/>
</dbReference>
<name>A0AAN8UZ53_9MAGN</name>
<accession>A0AAN8UZ53</accession>
<evidence type="ECO:0000256" key="1">
    <source>
        <dbReference type="SAM" id="MobiDB-lite"/>
    </source>
</evidence>
<keyword evidence="3" id="KW-1185">Reference proteome</keyword>
<evidence type="ECO:0000313" key="3">
    <source>
        <dbReference type="Proteomes" id="UP001370490"/>
    </source>
</evidence>
<gene>
    <name evidence="2" type="ORF">RJ641_012411</name>
</gene>
<feature type="region of interest" description="Disordered" evidence="1">
    <location>
        <begin position="248"/>
        <end position="281"/>
    </location>
</feature>
<dbReference type="AlphaFoldDB" id="A0AAN8UZ53"/>
<reference evidence="2 3" key="1">
    <citation type="submission" date="2023-12" db="EMBL/GenBank/DDBJ databases">
        <title>A high-quality genome assembly for Dillenia turbinata (Dilleniales).</title>
        <authorList>
            <person name="Chanderbali A."/>
        </authorList>
    </citation>
    <scope>NUCLEOTIDE SEQUENCE [LARGE SCALE GENOMIC DNA]</scope>
    <source>
        <strain evidence="2">LSX21</strain>
        <tissue evidence="2">Leaf</tissue>
    </source>
</reference>
<comment type="caution">
    <text evidence="2">The sequence shown here is derived from an EMBL/GenBank/DDBJ whole genome shotgun (WGS) entry which is preliminary data.</text>
</comment>
<feature type="compositionally biased region" description="Polar residues" evidence="1">
    <location>
        <begin position="11"/>
        <end position="25"/>
    </location>
</feature>
<dbReference type="EMBL" id="JBAMMX010000019">
    <property type="protein sequence ID" value="KAK6921904.1"/>
    <property type="molecule type" value="Genomic_DNA"/>
</dbReference>
<feature type="compositionally biased region" description="Low complexity" evidence="1">
    <location>
        <begin position="27"/>
        <end position="39"/>
    </location>
</feature>